<protein>
    <recommendedName>
        <fullName evidence="8">Ferric uptake regulation protein</fullName>
    </recommendedName>
</protein>
<comment type="cofactor">
    <cofactor evidence="7">
        <name>Zn(2+)</name>
        <dbReference type="ChEBI" id="CHEBI:29105"/>
    </cofactor>
    <text evidence="7">Binds 1 zinc ion per subunit.</text>
</comment>
<dbReference type="SUPFAM" id="SSF46785">
    <property type="entry name" value="Winged helix' DNA-binding domain"/>
    <property type="match status" value="1"/>
</dbReference>
<keyword evidence="3 7" id="KW-0862">Zinc</keyword>
<dbReference type="GO" id="GO:0045892">
    <property type="term" value="P:negative regulation of DNA-templated transcription"/>
    <property type="evidence" value="ECO:0007669"/>
    <property type="project" value="TreeGrafter"/>
</dbReference>
<feature type="binding site" evidence="7">
    <location>
        <position position="104"/>
    </location>
    <ligand>
        <name>Zn(2+)</name>
        <dbReference type="ChEBI" id="CHEBI:29105"/>
    </ligand>
</feature>
<keyword evidence="5 8" id="KW-0238">DNA-binding</keyword>
<dbReference type="InterPro" id="IPR036390">
    <property type="entry name" value="WH_DNA-bd_sf"/>
</dbReference>
<keyword evidence="4 8" id="KW-0805">Transcription regulation</keyword>
<dbReference type="GO" id="GO:0000976">
    <property type="term" value="F:transcription cis-regulatory region binding"/>
    <property type="evidence" value="ECO:0007669"/>
    <property type="project" value="TreeGrafter"/>
</dbReference>
<name>A0A6I6DY57_THETI</name>
<dbReference type="GO" id="GO:1900376">
    <property type="term" value="P:regulation of secondary metabolite biosynthetic process"/>
    <property type="evidence" value="ECO:0007669"/>
    <property type="project" value="TreeGrafter"/>
</dbReference>
<dbReference type="Gene3D" id="1.10.10.10">
    <property type="entry name" value="Winged helix-like DNA-binding domain superfamily/Winged helix DNA-binding domain"/>
    <property type="match status" value="1"/>
</dbReference>
<dbReference type="RefSeq" id="WP_153973894.1">
    <property type="nucleotide sequence ID" value="NZ_CP039268.1"/>
</dbReference>
<dbReference type="InterPro" id="IPR036388">
    <property type="entry name" value="WH-like_DNA-bd_sf"/>
</dbReference>
<keyword evidence="8" id="KW-0963">Cytoplasm</keyword>
<dbReference type="GO" id="GO:0005829">
    <property type="term" value="C:cytosol"/>
    <property type="evidence" value="ECO:0007669"/>
    <property type="project" value="TreeGrafter"/>
</dbReference>
<dbReference type="CDD" id="cd07153">
    <property type="entry name" value="Fur_like"/>
    <property type="match status" value="1"/>
</dbReference>
<keyword evidence="8" id="KW-0408">Iron</keyword>
<keyword evidence="6 8" id="KW-0804">Transcription</keyword>
<feature type="binding site" evidence="7">
    <location>
        <position position="107"/>
    </location>
    <ligand>
        <name>Zn(2+)</name>
        <dbReference type="ChEBI" id="CHEBI:29105"/>
    </ligand>
</feature>
<evidence type="ECO:0000256" key="5">
    <source>
        <dbReference type="ARBA" id="ARBA00023125"/>
    </source>
</evidence>
<dbReference type="AlphaFoldDB" id="A0A6I6DY57"/>
<evidence type="ECO:0000256" key="7">
    <source>
        <dbReference type="PIRSR" id="PIRSR602481-1"/>
    </source>
</evidence>
<organism evidence="9 10">
    <name type="scientific">Thermochromatium tepidum ATCC 43061</name>
    <dbReference type="NCBI Taxonomy" id="316276"/>
    <lineage>
        <taxon>Bacteria</taxon>
        <taxon>Pseudomonadati</taxon>
        <taxon>Pseudomonadota</taxon>
        <taxon>Gammaproteobacteria</taxon>
        <taxon>Chromatiales</taxon>
        <taxon>Chromatiaceae</taxon>
        <taxon>Thermochromatium</taxon>
    </lineage>
</organism>
<dbReference type="PANTHER" id="PTHR33202:SF6">
    <property type="entry name" value="ZINC UPTAKE REGULATION PROTEIN"/>
    <property type="match status" value="1"/>
</dbReference>
<dbReference type="Pfam" id="PF01475">
    <property type="entry name" value="FUR"/>
    <property type="match status" value="1"/>
</dbReference>
<evidence type="ECO:0000313" key="9">
    <source>
        <dbReference type="EMBL" id="QGU31695.1"/>
    </source>
</evidence>
<dbReference type="GO" id="GO:0008270">
    <property type="term" value="F:zinc ion binding"/>
    <property type="evidence" value="ECO:0007669"/>
    <property type="project" value="TreeGrafter"/>
</dbReference>
<dbReference type="OrthoDB" id="9801127at2"/>
<keyword evidence="10" id="KW-1185">Reference proteome</keyword>
<evidence type="ECO:0000256" key="8">
    <source>
        <dbReference type="RuleBase" id="RU364037"/>
    </source>
</evidence>
<evidence type="ECO:0000313" key="10">
    <source>
        <dbReference type="Proteomes" id="UP000426424"/>
    </source>
</evidence>
<gene>
    <name evidence="8" type="primary">fur</name>
    <name evidence="9" type="ORF">E6P07_00990</name>
</gene>
<dbReference type="EMBL" id="CP039268">
    <property type="protein sequence ID" value="QGU31695.1"/>
    <property type="molecule type" value="Genomic_DNA"/>
</dbReference>
<evidence type="ECO:0000256" key="4">
    <source>
        <dbReference type="ARBA" id="ARBA00023015"/>
    </source>
</evidence>
<keyword evidence="2 8" id="KW-0678">Repressor</keyword>
<feature type="binding site" evidence="7">
    <location>
        <position position="144"/>
    </location>
    <ligand>
        <name>Zn(2+)</name>
        <dbReference type="ChEBI" id="CHEBI:29105"/>
    </ligand>
</feature>
<accession>A0A6I6DY57</accession>
<evidence type="ECO:0000256" key="3">
    <source>
        <dbReference type="ARBA" id="ARBA00022833"/>
    </source>
</evidence>
<comment type="subunit">
    <text evidence="8">Homodimer.</text>
</comment>
<dbReference type="Gene3D" id="3.30.1490.190">
    <property type="match status" value="1"/>
</dbReference>
<dbReference type="Proteomes" id="UP000426424">
    <property type="component" value="Chromosome"/>
</dbReference>
<comment type="similarity">
    <text evidence="1 8">Belongs to the Fur family.</text>
</comment>
<evidence type="ECO:0000256" key="6">
    <source>
        <dbReference type="ARBA" id="ARBA00023163"/>
    </source>
</evidence>
<dbReference type="PANTHER" id="PTHR33202">
    <property type="entry name" value="ZINC UPTAKE REGULATION PROTEIN"/>
    <property type="match status" value="1"/>
</dbReference>
<dbReference type="KEGG" id="ttp:E6P07_00990"/>
<dbReference type="InterPro" id="IPR002481">
    <property type="entry name" value="FUR"/>
</dbReference>
<evidence type="ECO:0000256" key="2">
    <source>
        <dbReference type="ARBA" id="ARBA00022491"/>
    </source>
</evidence>
<feature type="binding site" evidence="7">
    <location>
        <position position="147"/>
    </location>
    <ligand>
        <name>Zn(2+)</name>
        <dbReference type="ChEBI" id="CHEBI:29105"/>
    </ligand>
</feature>
<evidence type="ECO:0000256" key="1">
    <source>
        <dbReference type="ARBA" id="ARBA00007957"/>
    </source>
</evidence>
<sequence length="152" mass="16623">MPTTGNALEQVLKQAEALCRQRGVRLTPQRRRVLAILCAAERPLGAYEILESMREGARALAPPTVYRALDFLLEQGLAHKIESLHAFVGCTHPEHPHASQFLICTECGRVTELEDATIAQSLMLAAGETGFRPSRPVVELIGTCADCVLKHP</sequence>
<proteinExistence type="inferred from homology"/>
<dbReference type="InterPro" id="IPR043135">
    <property type="entry name" value="Fur_C"/>
</dbReference>
<dbReference type="GO" id="GO:0003700">
    <property type="term" value="F:DNA-binding transcription factor activity"/>
    <property type="evidence" value="ECO:0007669"/>
    <property type="project" value="UniProtKB-UniRule"/>
</dbReference>
<reference evidence="9 10" key="1">
    <citation type="submission" date="2019-12" db="EMBL/GenBank/DDBJ databases">
        <title>The complete genome of the thermophilic, anoxygenic phototrophic gammaproteobacterium Thermochromatium tepidum.</title>
        <authorList>
            <person name="Sattley W.M."/>
            <person name="Swingley W.D."/>
            <person name="Burchell B.M."/>
            <person name="Gurbani S.A."/>
            <person name="Kujawa C.M."/>
            <person name="Nuccio D.A."/>
            <person name="Schladweiler J."/>
            <person name="Shaffer K.N."/>
            <person name="Stokes L.M."/>
            <person name="Touchman J.W."/>
            <person name="Blankenship R.E."/>
            <person name="Madigan M.T."/>
        </authorList>
    </citation>
    <scope>NUCLEOTIDE SEQUENCE [LARGE SCALE GENOMIC DNA]</scope>
    <source>
        <strain evidence="9 10">ATCC 43061</strain>
    </source>
</reference>
<keyword evidence="7 8" id="KW-0479">Metal-binding</keyword>
<comment type="subcellular location">
    <subcellularLocation>
        <location evidence="8">Cytoplasm</location>
    </subcellularLocation>
</comment>